<dbReference type="PANTHER" id="PTHR35004:SF6">
    <property type="entry name" value="TRANSPOSASE"/>
    <property type="match status" value="1"/>
</dbReference>
<comment type="caution">
    <text evidence="2">The sequence shown here is derived from an EMBL/GenBank/DDBJ whole genome shotgun (WGS) entry which is preliminary data.</text>
</comment>
<dbReference type="InterPro" id="IPR015378">
    <property type="entry name" value="Transposase-like_Mu_C"/>
</dbReference>
<evidence type="ECO:0000259" key="1">
    <source>
        <dbReference type="PROSITE" id="PS50994"/>
    </source>
</evidence>
<dbReference type="InterPro" id="IPR001584">
    <property type="entry name" value="Integrase_cat-core"/>
</dbReference>
<sequence>MKTFSLKPSLVVNYENRIMRFMGKSINHKLLFKDEYGESITLSESEFYSLFDARKITIDENQPHLGVTPFVRNVAPDLTCFPKKHQVVAVRRKRYLDALKARCDKFPNRKTLNKLLPEIAKELADEKKAPSAITVRRWYYKGLNNSIVALIPQHAKKGRATVFTPELEDLLLDVLNTTYFKPEAIPVKQVYEEFIRRTREYNSDKLPSRQLKYISDSTVRRYIKSLDPFEVEVNKNGRHAAEKKFSKSVGQLTVNNILDRWEIDHTPLDVMIVDPVTGNVIGRPFLTVVLDRYSRMVMAYWIHFSAPNTESVLRVIERAISPKTTWLAKYPKVINEWPARGLPLRIVPDNAAEFHADNLITAFTEMGIEIMFPRSRGPQMKGAVERFFRTLNMGLIHTLPGTTFSNVKDRGDYKPEKHACLTMKSLESALVKWIVDIYHQSPHKGLASNTPMAVWKAMEPSRVIQMPSDLDALETALSHRKFVTVQPYGIQLSNNFYHSDELASLRLKLAKEQKVQMRYRDEMGHIWVHDPFRNIFFEVPAKDKRLIGTSRDIYKDAVKKAKSENAKLVDREAIQEAYHQIREGIDEARRSNKQTVRREAAKQQAVIDERSANKVPLIVARNSFRPPLLESNNEESRSMFPVHSFSAAEV</sequence>
<reference evidence="2 3" key="1">
    <citation type="submission" date="2020-12" db="EMBL/GenBank/DDBJ databases">
        <title>Comparative genomic insights into the epidemiology and virulence of plant pathogenic Pseudomonads from Turkey.</title>
        <authorList>
            <person name="Dillon M."/>
            <person name="Ruiz-Bedoya T."/>
            <person name="Bendalovic-Torma C."/>
            <person name="Guttman K.M."/>
            <person name="Kwak H."/>
            <person name="Middleton M.A."/>
            <person name="Wang P.W."/>
            <person name="Horuz S."/>
            <person name="Aysan Y."/>
            <person name="Guttman D.S."/>
        </authorList>
    </citation>
    <scope>NUCLEOTIDE SEQUENCE [LARGE SCALE GENOMIC DNA]</scope>
    <source>
        <strain evidence="2 3">S5_IA_2b</strain>
    </source>
</reference>
<keyword evidence="3" id="KW-1185">Reference proteome</keyword>
<dbReference type="Proteomes" id="UP000648914">
    <property type="component" value="Unassembled WGS sequence"/>
</dbReference>
<gene>
    <name evidence="2" type="ORF">YA0852_03350</name>
</gene>
<dbReference type="RefSeq" id="WP_198730982.1">
    <property type="nucleotide sequence ID" value="NZ_JAEILF010000057.1"/>
</dbReference>
<accession>A0ABS0UFE7</accession>
<dbReference type="PANTHER" id="PTHR35004">
    <property type="entry name" value="TRANSPOSASE RV3428C-RELATED"/>
    <property type="match status" value="1"/>
</dbReference>
<name>A0ABS0UFE7_9PSED</name>
<dbReference type="PROSITE" id="PS50994">
    <property type="entry name" value="INTEGRASE"/>
    <property type="match status" value="1"/>
</dbReference>
<proteinExistence type="predicted"/>
<dbReference type="InterPro" id="IPR012337">
    <property type="entry name" value="RNaseH-like_sf"/>
</dbReference>
<dbReference type="InterPro" id="IPR036397">
    <property type="entry name" value="RNaseH_sf"/>
</dbReference>
<dbReference type="Gene3D" id="3.30.420.10">
    <property type="entry name" value="Ribonuclease H-like superfamily/Ribonuclease H"/>
    <property type="match status" value="1"/>
</dbReference>
<evidence type="ECO:0000313" key="2">
    <source>
        <dbReference type="EMBL" id="MBI6563153.1"/>
    </source>
</evidence>
<dbReference type="SUPFAM" id="SSF53098">
    <property type="entry name" value="Ribonuclease H-like"/>
    <property type="match status" value="1"/>
</dbReference>
<organism evidence="2 3">
    <name type="scientific">Pseudomonas synxantha</name>
    <dbReference type="NCBI Taxonomy" id="47883"/>
    <lineage>
        <taxon>Bacteria</taxon>
        <taxon>Pseudomonadati</taxon>
        <taxon>Pseudomonadota</taxon>
        <taxon>Gammaproteobacteria</taxon>
        <taxon>Pseudomonadales</taxon>
        <taxon>Pseudomonadaceae</taxon>
        <taxon>Pseudomonas</taxon>
    </lineage>
</organism>
<feature type="domain" description="Integrase catalytic" evidence="1">
    <location>
        <begin position="249"/>
        <end position="459"/>
    </location>
</feature>
<evidence type="ECO:0000313" key="3">
    <source>
        <dbReference type="Proteomes" id="UP000648914"/>
    </source>
</evidence>
<dbReference type="EMBL" id="JAEILG010000006">
    <property type="protein sequence ID" value="MBI6563153.1"/>
    <property type="molecule type" value="Genomic_DNA"/>
</dbReference>
<dbReference type="Pfam" id="PF09299">
    <property type="entry name" value="Mu-transpos_C"/>
    <property type="match status" value="1"/>
</dbReference>
<protein>
    <submittedName>
        <fullName evidence="2">DDE-type integrase/transposase/recombinase</fullName>
    </submittedName>
</protein>